<evidence type="ECO:0000313" key="2">
    <source>
        <dbReference type="EMBL" id="GID59699.1"/>
    </source>
</evidence>
<keyword evidence="1" id="KW-1133">Transmembrane helix</keyword>
<evidence type="ECO:0008006" key="4">
    <source>
        <dbReference type="Google" id="ProtNLM"/>
    </source>
</evidence>
<name>A0ABQ3XMG9_9ACTN</name>
<dbReference type="Proteomes" id="UP000612282">
    <property type="component" value="Unassembled WGS sequence"/>
</dbReference>
<dbReference type="EMBL" id="BOMG01000100">
    <property type="protein sequence ID" value="GID59699.1"/>
    <property type="molecule type" value="Genomic_DNA"/>
</dbReference>
<feature type="transmembrane region" description="Helical" evidence="1">
    <location>
        <begin position="50"/>
        <end position="71"/>
    </location>
</feature>
<comment type="caution">
    <text evidence="2">The sequence shown here is derived from an EMBL/GenBank/DDBJ whole genome shotgun (WGS) entry which is preliminary data.</text>
</comment>
<reference evidence="2 3" key="1">
    <citation type="submission" date="2021-01" db="EMBL/GenBank/DDBJ databases">
        <title>Whole genome shotgun sequence of Actinoplanes couchii NBRC 106145.</title>
        <authorList>
            <person name="Komaki H."/>
            <person name="Tamura T."/>
        </authorList>
    </citation>
    <scope>NUCLEOTIDE SEQUENCE [LARGE SCALE GENOMIC DNA]</scope>
    <source>
        <strain evidence="2 3">NBRC 106145</strain>
    </source>
</reference>
<protein>
    <recommendedName>
        <fullName evidence="4">Integral membrane protein</fullName>
    </recommendedName>
</protein>
<sequence length="79" mass="8685">MIAELEQRILLSDPDFAQRMATGPREVRFPAVSVLCAGLFILVPPVMLLFGWPGLIIVVDLFIAALVAVVLNRRSPRSP</sequence>
<evidence type="ECO:0000256" key="1">
    <source>
        <dbReference type="SAM" id="Phobius"/>
    </source>
</evidence>
<feature type="transmembrane region" description="Helical" evidence="1">
    <location>
        <begin position="27"/>
        <end position="44"/>
    </location>
</feature>
<gene>
    <name evidence="2" type="ORF">Aco03nite_081030</name>
</gene>
<dbReference type="Pfam" id="PF11239">
    <property type="entry name" value="DUF3040"/>
    <property type="match status" value="1"/>
</dbReference>
<keyword evidence="1" id="KW-0812">Transmembrane</keyword>
<keyword evidence="3" id="KW-1185">Reference proteome</keyword>
<accession>A0ABQ3XMG9</accession>
<keyword evidence="1" id="KW-0472">Membrane</keyword>
<dbReference type="InterPro" id="IPR021401">
    <property type="entry name" value="DUF3040"/>
</dbReference>
<organism evidence="2 3">
    <name type="scientific">Actinoplanes couchii</name>
    <dbReference type="NCBI Taxonomy" id="403638"/>
    <lineage>
        <taxon>Bacteria</taxon>
        <taxon>Bacillati</taxon>
        <taxon>Actinomycetota</taxon>
        <taxon>Actinomycetes</taxon>
        <taxon>Micromonosporales</taxon>
        <taxon>Micromonosporaceae</taxon>
        <taxon>Actinoplanes</taxon>
    </lineage>
</organism>
<proteinExistence type="predicted"/>
<evidence type="ECO:0000313" key="3">
    <source>
        <dbReference type="Proteomes" id="UP000612282"/>
    </source>
</evidence>